<dbReference type="Pfam" id="PF02578">
    <property type="entry name" value="Cu-oxidase_4"/>
    <property type="match status" value="1"/>
</dbReference>
<dbReference type="Gene3D" id="3.60.140.10">
    <property type="entry name" value="CNF1/YfiH-like putative cysteine hydrolases"/>
    <property type="match status" value="1"/>
</dbReference>
<evidence type="ECO:0000256" key="9">
    <source>
        <dbReference type="ARBA" id="ARBA00049893"/>
    </source>
</evidence>
<evidence type="ECO:0000256" key="2">
    <source>
        <dbReference type="ARBA" id="ARBA00007353"/>
    </source>
</evidence>
<dbReference type="PANTHER" id="PTHR30616">
    <property type="entry name" value="UNCHARACTERIZED PROTEIN YFIH"/>
    <property type="match status" value="1"/>
</dbReference>
<protein>
    <recommendedName>
        <fullName evidence="10">Purine nucleoside phosphorylase</fullName>
    </recommendedName>
</protein>
<evidence type="ECO:0000256" key="10">
    <source>
        <dbReference type="RuleBase" id="RU361274"/>
    </source>
</evidence>
<dbReference type="SUPFAM" id="SSF64438">
    <property type="entry name" value="CNF1/YfiH-like putative cysteine hydrolases"/>
    <property type="match status" value="1"/>
</dbReference>
<keyword evidence="4" id="KW-0479">Metal-binding</keyword>
<accession>A0ABT9KCW3</accession>
<evidence type="ECO:0000256" key="3">
    <source>
        <dbReference type="ARBA" id="ARBA00022679"/>
    </source>
</evidence>
<dbReference type="NCBIfam" id="TIGR00726">
    <property type="entry name" value="peptidoglycan editing factor PgeF"/>
    <property type="match status" value="1"/>
</dbReference>
<sequence length="244" mass="27243">MDVIKPNWSAPQHVHAFSTLTSGGYSLPPYASLNLGDHVGDDPNTVKRNRTLLVEALKLPQFPLFLNQIHSTRVLSLPTTGQNRDADAVYTHQANQVCLVMTADCLPVLLTHSEGNEVAAVHAGWRGLCHGILERTVEKFQAPTDQLMAWLGPAISQPYFQVGKEVREQFIAQDPDAACAFLPDPVVVEKYLADLYLLATQRLNKLGITQVSGGDYCTFAQKEQFFSYRREQRTGRMATLIWFE</sequence>
<dbReference type="InterPro" id="IPR038371">
    <property type="entry name" value="Cu_polyphenol_OxRdtase_sf"/>
</dbReference>
<proteinExistence type="inferred from homology"/>
<evidence type="ECO:0000256" key="1">
    <source>
        <dbReference type="ARBA" id="ARBA00000553"/>
    </source>
</evidence>
<comment type="catalytic activity">
    <reaction evidence="8">
        <text>adenosine + phosphate = alpha-D-ribose 1-phosphate + adenine</text>
        <dbReference type="Rhea" id="RHEA:27642"/>
        <dbReference type="ChEBI" id="CHEBI:16335"/>
        <dbReference type="ChEBI" id="CHEBI:16708"/>
        <dbReference type="ChEBI" id="CHEBI:43474"/>
        <dbReference type="ChEBI" id="CHEBI:57720"/>
        <dbReference type="EC" id="2.4.2.1"/>
    </reaction>
    <physiologicalReaction direction="left-to-right" evidence="8">
        <dbReference type="Rhea" id="RHEA:27643"/>
    </physiologicalReaction>
</comment>
<dbReference type="PANTHER" id="PTHR30616:SF2">
    <property type="entry name" value="PURINE NUCLEOSIDE PHOSPHORYLASE LACC1"/>
    <property type="match status" value="1"/>
</dbReference>
<keyword evidence="12" id="KW-1185">Reference proteome</keyword>
<dbReference type="CDD" id="cd16833">
    <property type="entry name" value="YfiH"/>
    <property type="match status" value="1"/>
</dbReference>
<comment type="catalytic activity">
    <reaction evidence="1">
        <text>inosine + phosphate = alpha-D-ribose 1-phosphate + hypoxanthine</text>
        <dbReference type="Rhea" id="RHEA:27646"/>
        <dbReference type="ChEBI" id="CHEBI:17368"/>
        <dbReference type="ChEBI" id="CHEBI:17596"/>
        <dbReference type="ChEBI" id="CHEBI:43474"/>
        <dbReference type="ChEBI" id="CHEBI:57720"/>
        <dbReference type="EC" id="2.4.2.1"/>
    </reaction>
    <physiologicalReaction direction="left-to-right" evidence="1">
        <dbReference type="Rhea" id="RHEA:27647"/>
    </physiologicalReaction>
</comment>
<evidence type="ECO:0000313" key="11">
    <source>
        <dbReference type="EMBL" id="MDP9499913.1"/>
    </source>
</evidence>
<reference evidence="11 12" key="1">
    <citation type="submission" date="2022-12" db="EMBL/GenBank/DDBJ databases">
        <title>Genome sequence of Pasteurellaceae Bisgaard Taxon 45.</title>
        <authorList>
            <person name="Foggin C."/>
            <person name="Rosen L.E."/>
            <person name="Henton M."/>
            <person name="Buys A."/>
            <person name="Floyd T."/>
            <person name="Turner A.D."/>
            <person name="Tarbin J."/>
            <person name="Lloyd A.S."/>
            <person name="Chaitezvi C."/>
            <person name="Ellis R.J."/>
            <person name="Roberts H.C."/>
            <person name="Dastjerdi A."/>
            <person name="Nunez A."/>
            <person name="Van Vliet A.H."/>
            <person name="Steinbach F."/>
        </authorList>
    </citation>
    <scope>NUCLEOTIDE SEQUENCE [LARGE SCALE GENOMIC DNA]</scope>
    <source>
        <strain evidence="11 12">VF20HR</strain>
    </source>
</reference>
<dbReference type="Proteomes" id="UP001224083">
    <property type="component" value="Unassembled WGS sequence"/>
</dbReference>
<keyword evidence="3" id="KW-0808">Transferase</keyword>
<comment type="similarity">
    <text evidence="2 10">Belongs to the purine nucleoside phosphorylase YfiH/LACC1 family.</text>
</comment>
<dbReference type="EMBL" id="JAQAHH010000003">
    <property type="protein sequence ID" value="MDP9499913.1"/>
    <property type="molecule type" value="Genomic_DNA"/>
</dbReference>
<evidence type="ECO:0000256" key="8">
    <source>
        <dbReference type="ARBA" id="ARBA00048968"/>
    </source>
</evidence>
<comment type="catalytic activity">
    <reaction evidence="9">
        <text>S-methyl-5'-thioadenosine + phosphate = 5-(methylsulfanyl)-alpha-D-ribose 1-phosphate + adenine</text>
        <dbReference type="Rhea" id="RHEA:11852"/>
        <dbReference type="ChEBI" id="CHEBI:16708"/>
        <dbReference type="ChEBI" id="CHEBI:17509"/>
        <dbReference type="ChEBI" id="CHEBI:43474"/>
        <dbReference type="ChEBI" id="CHEBI:58533"/>
        <dbReference type="EC" id="2.4.2.28"/>
    </reaction>
    <physiologicalReaction direction="left-to-right" evidence="9">
        <dbReference type="Rhea" id="RHEA:11853"/>
    </physiologicalReaction>
</comment>
<gene>
    <name evidence="11" type="primary">pgeF</name>
    <name evidence="11" type="ORF">O7M46_02975</name>
</gene>
<evidence type="ECO:0000256" key="6">
    <source>
        <dbReference type="ARBA" id="ARBA00022833"/>
    </source>
</evidence>
<evidence type="ECO:0000313" key="12">
    <source>
        <dbReference type="Proteomes" id="UP001224083"/>
    </source>
</evidence>
<evidence type="ECO:0000256" key="5">
    <source>
        <dbReference type="ARBA" id="ARBA00022801"/>
    </source>
</evidence>
<name>A0ABT9KCW3_9PAST</name>
<comment type="caution">
    <text evidence="11">The sequence shown here is derived from an EMBL/GenBank/DDBJ whole genome shotgun (WGS) entry which is preliminary data.</text>
</comment>
<keyword evidence="5" id="KW-0378">Hydrolase</keyword>
<organism evidence="11 12">
    <name type="scientific">Bisgaard Taxon 45</name>
    <dbReference type="NCBI Taxonomy" id="304289"/>
    <lineage>
        <taxon>Bacteria</taxon>
        <taxon>Pseudomonadati</taxon>
        <taxon>Pseudomonadota</taxon>
        <taxon>Gammaproteobacteria</taxon>
        <taxon>Pasteurellales</taxon>
        <taxon>Pasteurellaceae</taxon>
    </lineage>
</organism>
<dbReference type="InterPro" id="IPR003730">
    <property type="entry name" value="Cu_polyphenol_OxRdtase"/>
</dbReference>
<comment type="catalytic activity">
    <reaction evidence="7">
        <text>adenosine + H2O + H(+) = inosine + NH4(+)</text>
        <dbReference type="Rhea" id="RHEA:24408"/>
        <dbReference type="ChEBI" id="CHEBI:15377"/>
        <dbReference type="ChEBI" id="CHEBI:15378"/>
        <dbReference type="ChEBI" id="CHEBI:16335"/>
        <dbReference type="ChEBI" id="CHEBI:17596"/>
        <dbReference type="ChEBI" id="CHEBI:28938"/>
        <dbReference type="EC" id="3.5.4.4"/>
    </reaction>
    <physiologicalReaction direction="left-to-right" evidence="7">
        <dbReference type="Rhea" id="RHEA:24409"/>
    </physiologicalReaction>
</comment>
<evidence type="ECO:0000256" key="7">
    <source>
        <dbReference type="ARBA" id="ARBA00047989"/>
    </source>
</evidence>
<dbReference type="InterPro" id="IPR011324">
    <property type="entry name" value="Cytotoxic_necrot_fac-like_cat"/>
</dbReference>
<keyword evidence="6" id="KW-0862">Zinc</keyword>
<evidence type="ECO:0000256" key="4">
    <source>
        <dbReference type="ARBA" id="ARBA00022723"/>
    </source>
</evidence>